<feature type="domain" description="PSP1 C-terminal" evidence="1">
    <location>
        <begin position="50"/>
        <end position="135"/>
    </location>
</feature>
<reference evidence="2" key="1">
    <citation type="journal article" date="2020" name="mSystems">
        <title>Genome- and Community-Level Interaction Insights into Carbon Utilization and Element Cycling Functions of Hydrothermarchaeota in Hydrothermal Sediment.</title>
        <authorList>
            <person name="Zhou Z."/>
            <person name="Liu Y."/>
            <person name="Xu W."/>
            <person name="Pan J."/>
            <person name="Luo Z.H."/>
            <person name="Li M."/>
        </authorList>
    </citation>
    <scope>NUCLEOTIDE SEQUENCE [LARGE SCALE GENOMIC DNA]</scope>
    <source>
        <strain evidence="2">SpSt-780</strain>
    </source>
</reference>
<comment type="caution">
    <text evidence="2">The sequence shown here is derived from an EMBL/GenBank/DDBJ whole genome shotgun (WGS) entry which is preliminary data.</text>
</comment>
<dbReference type="PROSITE" id="PS51411">
    <property type="entry name" value="PSP1_C"/>
    <property type="match status" value="1"/>
</dbReference>
<gene>
    <name evidence="2" type="ORF">ENV67_03590</name>
</gene>
<name>A0A7C4YFP5_UNCW3</name>
<accession>A0A7C4YFP5</accession>
<sequence>MNYVVKLKVVSRPVESNFTLKKDEIVLCKFGDEIYRAQVQEEIKKSEPEGKVLRPVFEKEMDKVKKLEEEENECAKFFEERVKLRGLDMKLIGVEKEWEGSKIKFYFIADQRVDFRELVKDLARKYRVRIELRQIGVRDLASYLGGMGPCGRPLCCATFLDNKVSVKLETAREQNIVIDASRISGVCGRLFCCLVYEQDFYKEMGEMLPKIGSVVETEKGKAEVIYTNFILQYVRVKYKDGSEETLGIDKIKYKKHWWLFQRKK</sequence>
<dbReference type="EMBL" id="DTHG01000042">
    <property type="protein sequence ID" value="HGW91606.1"/>
    <property type="molecule type" value="Genomic_DNA"/>
</dbReference>
<dbReference type="GO" id="GO:0005737">
    <property type="term" value="C:cytoplasm"/>
    <property type="evidence" value="ECO:0007669"/>
    <property type="project" value="TreeGrafter"/>
</dbReference>
<dbReference type="PANTHER" id="PTHR43830">
    <property type="entry name" value="PROTEIN PSP1"/>
    <property type="match status" value="1"/>
</dbReference>
<dbReference type="InterPro" id="IPR047767">
    <property type="entry name" value="PSP1-like"/>
</dbReference>
<organism evidence="2">
    <name type="scientific">candidate division WOR-3 bacterium</name>
    <dbReference type="NCBI Taxonomy" id="2052148"/>
    <lineage>
        <taxon>Bacteria</taxon>
        <taxon>Bacteria division WOR-3</taxon>
    </lineage>
</organism>
<dbReference type="InterPro" id="IPR007557">
    <property type="entry name" value="PSP1_C"/>
</dbReference>
<proteinExistence type="predicted"/>
<dbReference type="Pfam" id="PF04468">
    <property type="entry name" value="PSP1"/>
    <property type="match status" value="1"/>
</dbReference>
<dbReference type="PANTHER" id="PTHR43830:SF3">
    <property type="entry name" value="PROTEIN PSP1"/>
    <property type="match status" value="1"/>
</dbReference>
<dbReference type="AlphaFoldDB" id="A0A7C4YFP5"/>
<evidence type="ECO:0000259" key="1">
    <source>
        <dbReference type="PROSITE" id="PS51411"/>
    </source>
</evidence>
<protein>
    <submittedName>
        <fullName evidence="2">Stage 0 sporulation protein</fullName>
    </submittedName>
</protein>
<dbReference type="NCBIfam" id="NF041131">
    <property type="entry name" value="RicT_YaaT_fam"/>
    <property type="match status" value="1"/>
</dbReference>
<evidence type="ECO:0000313" key="2">
    <source>
        <dbReference type="EMBL" id="HGW91606.1"/>
    </source>
</evidence>